<keyword evidence="2" id="KW-0689">Ribosomal protein</keyword>
<dbReference type="GO" id="GO:0006412">
    <property type="term" value="P:translation"/>
    <property type="evidence" value="ECO:0007669"/>
    <property type="project" value="InterPro"/>
</dbReference>
<dbReference type="GO" id="GO:0003735">
    <property type="term" value="F:structural constituent of ribosome"/>
    <property type="evidence" value="ECO:0007669"/>
    <property type="project" value="InterPro"/>
</dbReference>
<name>A0A4Y1QVX0_PRUDU</name>
<sequence length="94" mass="9872">MSNPSATASFGVPKTSPWRGSVGGGTGLMIECSSRPQKKATAHHRKTRLAKRSHGRETQAHCVHSSASSPCRLDIVSSADEASSSSPQEPPTTE</sequence>
<dbReference type="EMBL" id="AP019297">
    <property type="protein sequence ID" value="BBG95947.1"/>
    <property type="molecule type" value="Genomic_DNA"/>
</dbReference>
<reference evidence="2" key="1">
    <citation type="journal article" date="2019" name="Science">
        <title>Mutation of a bHLH transcription factor allowed almond domestication.</title>
        <authorList>
            <person name="Sanchez-Perez R."/>
            <person name="Pavan S."/>
            <person name="Mazzeo R."/>
            <person name="Moldovan C."/>
            <person name="Aiese Cigliano R."/>
            <person name="Del Cueto J."/>
            <person name="Ricciardi F."/>
            <person name="Lotti C."/>
            <person name="Ricciardi L."/>
            <person name="Dicenta F."/>
            <person name="Lopez-Marques R.L."/>
            <person name="Lindberg Moller B."/>
        </authorList>
    </citation>
    <scope>NUCLEOTIDE SEQUENCE</scope>
</reference>
<feature type="compositionally biased region" description="Basic residues" evidence="1">
    <location>
        <begin position="36"/>
        <end position="54"/>
    </location>
</feature>
<evidence type="ECO:0000256" key="1">
    <source>
        <dbReference type="SAM" id="MobiDB-lite"/>
    </source>
</evidence>
<dbReference type="AlphaFoldDB" id="A0A4Y1QVX0"/>
<dbReference type="PANTHER" id="PTHR36798:SF2">
    <property type="entry name" value="LARGE RIBOSOMAL SUBUNIT PROTEIN CL38"/>
    <property type="match status" value="1"/>
</dbReference>
<dbReference type="GO" id="GO:0005840">
    <property type="term" value="C:ribosome"/>
    <property type="evidence" value="ECO:0007669"/>
    <property type="project" value="UniProtKB-KW"/>
</dbReference>
<dbReference type="GO" id="GO:0019843">
    <property type="term" value="F:rRNA binding"/>
    <property type="evidence" value="ECO:0007669"/>
    <property type="project" value="InterPro"/>
</dbReference>
<dbReference type="GO" id="GO:0009507">
    <property type="term" value="C:chloroplast"/>
    <property type="evidence" value="ECO:0007669"/>
    <property type="project" value="InterPro"/>
</dbReference>
<gene>
    <name evidence="2" type="ORF">Prudu_004612</name>
</gene>
<dbReference type="Pfam" id="PF17257">
    <property type="entry name" value="DUF5323"/>
    <property type="match status" value="1"/>
</dbReference>
<keyword evidence="2" id="KW-0687">Ribonucleoprotein</keyword>
<organism evidence="2">
    <name type="scientific">Prunus dulcis</name>
    <name type="common">Almond</name>
    <name type="synonym">Amygdalus dulcis</name>
    <dbReference type="NCBI Taxonomy" id="3755"/>
    <lineage>
        <taxon>Eukaryota</taxon>
        <taxon>Viridiplantae</taxon>
        <taxon>Streptophyta</taxon>
        <taxon>Embryophyta</taxon>
        <taxon>Tracheophyta</taxon>
        <taxon>Spermatophyta</taxon>
        <taxon>Magnoliopsida</taxon>
        <taxon>eudicotyledons</taxon>
        <taxon>Gunneridae</taxon>
        <taxon>Pentapetalae</taxon>
        <taxon>rosids</taxon>
        <taxon>fabids</taxon>
        <taxon>Rosales</taxon>
        <taxon>Rosaceae</taxon>
        <taxon>Amygdaloideae</taxon>
        <taxon>Amygdaleae</taxon>
        <taxon>Prunus</taxon>
    </lineage>
</organism>
<accession>A0A4Y1QVX0</accession>
<protein>
    <submittedName>
        <fullName evidence="2">Plastid-specific 50S ribosomal protein 6</fullName>
    </submittedName>
</protein>
<dbReference type="PANTHER" id="PTHR36798">
    <property type="entry name" value="50S RIBOSOMAL PROTEIN 6, CHLOROPLASTIC"/>
    <property type="match status" value="1"/>
</dbReference>
<proteinExistence type="predicted"/>
<feature type="compositionally biased region" description="Low complexity" evidence="1">
    <location>
        <begin position="77"/>
        <end position="87"/>
    </location>
</feature>
<dbReference type="InterPro" id="IPR020526">
    <property type="entry name" value="Ribosomal_cL38"/>
</dbReference>
<evidence type="ECO:0000313" key="2">
    <source>
        <dbReference type="EMBL" id="BBG95947.1"/>
    </source>
</evidence>
<feature type="region of interest" description="Disordered" evidence="1">
    <location>
        <begin position="1"/>
        <end position="94"/>
    </location>
</feature>